<dbReference type="RefSeq" id="WP_012279111.1">
    <property type="nucleotide sequence ID" value="NC_010334.1"/>
</dbReference>
<feature type="transmembrane region" description="Helical" evidence="1">
    <location>
        <begin position="6"/>
        <end position="26"/>
    </location>
</feature>
<dbReference type="HOGENOM" id="CLU_1894763_0_0_6"/>
<sequence>MGVVYYFGIGSLAFVIIVILIMKNSFNAKCMKVAMKALEITIEPFDLSAGEYLPAPPTMKVMLLGFLSARDLKQILINVFDFSTPELGAYYMLDQLSEAFEAESKKEMAAWFGRARDRLTENFNKSVREMLMKS</sequence>
<dbReference type="EMBL" id="CP000931">
    <property type="protein sequence ID" value="ABZ78594.1"/>
    <property type="molecule type" value="Genomic_DNA"/>
</dbReference>
<reference evidence="2" key="1">
    <citation type="submission" date="2008-01" db="EMBL/GenBank/DDBJ databases">
        <title>Complete sequence of Shewanella halifaxensis HAW-EB4.</title>
        <authorList>
            <consortium name="US DOE Joint Genome Institute"/>
            <person name="Copeland A."/>
            <person name="Lucas S."/>
            <person name="Lapidus A."/>
            <person name="Glavina del Rio T."/>
            <person name="Dalin E."/>
            <person name="Tice H."/>
            <person name="Bruce D."/>
            <person name="Goodwin L."/>
            <person name="Pitluck S."/>
            <person name="Sims D."/>
            <person name="Brettin T."/>
            <person name="Detter J.C."/>
            <person name="Han C."/>
            <person name="Kuske C.R."/>
            <person name="Schmutz J."/>
            <person name="Larimer F."/>
            <person name="Land M."/>
            <person name="Hauser L."/>
            <person name="Kyrpides N."/>
            <person name="Kim E."/>
            <person name="Zhao J.-S."/>
            <person name="Richardson P."/>
        </authorList>
    </citation>
    <scope>NUCLEOTIDE SEQUENCE [LARGE SCALE GENOMIC DNA]</scope>
    <source>
        <strain evidence="2">HAW-EB4</strain>
    </source>
</reference>
<organism evidence="2 3">
    <name type="scientific">Shewanella halifaxensis (strain HAW-EB4)</name>
    <dbReference type="NCBI Taxonomy" id="458817"/>
    <lineage>
        <taxon>Bacteria</taxon>
        <taxon>Pseudomonadati</taxon>
        <taxon>Pseudomonadota</taxon>
        <taxon>Gammaproteobacteria</taxon>
        <taxon>Alteromonadales</taxon>
        <taxon>Shewanellaceae</taxon>
        <taxon>Shewanella</taxon>
    </lineage>
</organism>
<protein>
    <submittedName>
        <fullName evidence="2">Uncharacterized protein</fullName>
    </submittedName>
</protein>
<accession>B0TKK8</accession>
<dbReference type="Proteomes" id="UP000001317">
    <property type="component" value="Chromosome"/>
</dbReference>
<dbReference type="KEGG" id="shl:Shal_4054"/>
<evidence type="ECO:0000256" key="1">
    <source>
        <dbReference type="SAM" id="Phobius"/>
    </source>
</evidence>
<gene>
    <name evidence="2" type="ordered locus">Shal_4054</name>
</gene>
<name>B0TKK8_SHEHH</name>
<keyword evidence="3" id="KW-1185">Reference proteome</keyword>
<keyword evidence="1" id="KW-0812">Transmembrane</keyword>
<dbReference type="AlphaFoldDB" id="B0TKK8"/>
<evidence type="ECO:0000313" key="2">
    <source>
        <dbReference type="EMBL" id="ABZ78594.1"/>
    </source>
</evidence>
<evidence type="ECO:0000313" key="3">
    <source>
        <dbReference type="Proteomes" id="UP000001317"/>
    </source>
</evidence>
<keyword evidence="1" id="KW-0472">Membrane</keyword>
<proteinExistence type="predicted"/>
<keyword evidence="1" id="KW-1133">Transmembrane helix</keyword>